<dbReference type="VEuPathDB" id="FungiDB:BO78DRAFT_415007"/>
<dbReference type="OrthoDB" id="2103397at2759"/>
<organism evidence="1 2">
    <name type="scientific">Aspergillus sclerotiicarbonarius (strain CBS 121057 / IBT 28362)</name>
    <dbReference type="NCBI Taxonomy" id="1448318"/>
    <lineage>
        <taxon>Eukaryota</taxon>
        <taxon>Fungi</taxon>
        <taxon>Dikarya</taxon>
        <taxon>Ascomycota</taxon>
        <taxon>Pezizomycotina</taxon>
        <taxon>Eurotiomycetes</taxon>
        <taxon>Eurotiomycetidae</taxon>
        <taxon>Eurotiales</taxon>
        <taxon>Aspergillaceae</taxon>
        <taxon>Aspergillus</taxon>
        <taxon>Aspergillus subgen. Circumdati</taxon>
    </lineage>
</organism>
<protein>
    <submittedName>
        <fullName evidence="1">Uncharacterized protein</fullName>
    </submittedName>
</protein>
<dbReference type="Proteomes" id="UP000248423">
    <property type="component" value="Unassembled WGS sequence"/>
</dbReference>
<name>A0A319FM45_ASPSB</name>
<accession>A0A319FM45</accession>
<proteinExistence type="predicted"/>
<reference evidence="1 2" key="1">
    <citation type="submission" date="2018-02" db="EMBL/GenBank/DDBJ databases">
        <title>The genomes of Aspergillus section Nigri reveals drivers in fungal speciation.</title>
        <authorList>
            <consortium name="DOE Joint Genome Institute"/>
            <person name="Vesth T.C."/>
            <person name="Nybo J."/>
            <person name="Theobald S."/>
            <person name="Brandl J."/>
            <person name="Frisvad J.C."/>
            <person name="Nielsen K.F."/>
            <person name="Lyhne E.K."/>
            <person name="Kogle M.E."/>
            <person name="Kuo A."/>
            <person name="Riley R."/>
            <person name="Clum A."/>
            <person name="Nolan M."/>
            <person name="Lipzen A."/>
            <person name="Salamov A."/>
            <person name="Henrissat B."/>
            <person name="Wiebenga A."/>
            <person name="De vries R.P."/>
            <person name="Grigoriev I.V."/>
            <person name="Mortensen U.H."/>
            <person name="Andersen M.R."/>
            <person name="Baker S.E."/>
        </authorList>
    </citation>
    <scope>NUCLEOTIDE SEQUENCE [LARGE SCALE GENOMIC DNA]</scope>
    <source>
        <strain evidence="1 2">CBS 121057</strain>
    </source>
</reference>
<dbReference type="AlphaFoldDB" id="A0A319FM45"/>
<sequence length="165" mass="19091">MDPHQDTEDNSDTVREAAGDLIKSFPLSYSCRFKGLIIWHIERDIKKLQLPESVERQMTDYSLALDTPSPHATLIRPRLDAILHHTLTVVKIHVQKCQSRKTKVDSSKVPGMLESIHWGSQEKIGVEHDFKGQRCSMELPLDYVLWYEYMSIIFTTYSKPFNLAM</sequence>
<keyword evidence="2" id="KW-1185">Reference proteome</keyword>
<evidence type="ECO:0000313" key="1">
    <source>
        <dbReference type="EMBL" id="PYI10253.1"/>
    </source>
</evidence>
<evidence type="ECO:0000313" key="2">
    <source>
        <dbReference type="Proteomes" id="UP000248423"/>
    </source>
</evidence>
<dbReference type="STRING" id="1448318.A0A319FM45"/>
<gene>
    <name evidence="1" type="ORF">BO78DRAFT_415007</name>
</gene>
<dbReference type="EMBL" id="KZ826323">
    <property type="protein sequence ID" value="PYI10253.1"/>
    <property type="molecule type" value="Genomic_DNA"/>
</dbReference>